<dbReference type="AlphaFoldDB" id="B8KXK8"/>
<proteinExistence type="predicted"/>
<dbReference type="RefSeq" id="WP_009020303.1">
    <property type="nucleotide sequence ID" value="NZ_DS999411.1"/>
</dbReference>
<keyword evidence="2" id="KW-1185">Reference proteome</keyword>
<sequence length="249" mass="27629">MSIVVMGRITMPRLTFWILFYFIGVPGALAESVGEISSDRIKRLPLTIEALQVEQSHTVIEVGLGSADVAGINATTQRLAVRWGATSTLELAAGFGSTQWGHPAIRDEVATGMTARWKVLNESRRPALQLSATVRRQGPSSDNAYGLGMVAWRTLDPVVLSLAMGYEQREDHSSIERVFRVSPMVNFAVNPEITLTTGWRLRQGRTRQHGAVWGVAWSLAHSTRLFLDHELGFGRVPVSRLDLRLQHQF</sequence>
<gene>
    <name evidence="1" type="ORF">NOR51B_1503</name>
</gene>
<name>B8KXK8_9GAMM</name>
<dbReference type="EMBL" id="DS999411">
    <property type="protein sequence ID" value="EED35557.1"/>
    <property type="molecule type" value="Genomic_DNA"/>
</dbReference>
<accession>B8KXK8</accession>
<dbReference type="STRING" id="565045.NOR51B_1503"/>
<dbReference type="Proteomes" id="UP000004699">
    <property type="component" value="Unassembled WGS sequence"/>
</dbReference>
<evidence type="ECO:0000313" key="2">
    <source>
        <dbReference type="Proteomes" id="UP000004699"/>
    </source>
</evidence>
<dbReference type="HOGENOM" id="CLU_1114752_0_0_6"/>
<evidence type="ECO:0000313" key="1">
    <source>
        <dbReference type="EMBL" id="EED35557.1"/>
    </source>
</evidence>
<organism evidence="1 2">
    <name type="scientific">Luminiphilus syltensis NOR5-1B</name>
    <dbReference type="NCBI Taxonomy" id="565045"/>
    <lineage>
        <taxon>Bacteria</taxon>
        <taxon>Pseudomonadati</taxon>
        <taxon>Pseudomonadota</taxon>
        <taxon>Gammaproteobacteria</taxon>
        <taxon>Cellvibrionales</taxon>
        <taxon>Halieaceae</taxon>
        <taxon>Luminiphilus</taxon>
    </lineage>
</organism>
<reference evidence="2" key="1">
    <citation type="journal article" date="2013" name="BMC Microbiol.">
        <title>Taxonomy and evolution of bacteriochlorophyll a-containing members of the OM60/NOR5 clade of marine gammaproteobacteria: description of Luminiphilus syltensis gen. nov., sp. nov., reclassification of Haliea rubra as Pseudohaliea rubra gen. nov., comb. nov., and emendation of Chromatocurvus halotolerans.</title>
        <authorList>
            <person name="Spring S."/>
            <person name="Riedel T."/>
            <person name="Sproer C."/>
            <person name="Yan S."/>
            <person name="Harder J."/>
            <person name="Fuchs B.M."/>
        </authorList>
    </citation>
    <scope>NUCLEOTIDE SEQUENCE [LARGE SCALE GENOMIC DNA]</scope>
    <source>
        <strain evidence="2">NOR51-B</strain>
    </source>
</reference>
<protein>
    <submittedName>
        <fullName evidence="1">Uncharacterized protein</fullName>
    </submittedName>
</protein>
<dbReference type="OrthoDB" id="6121451at2"/>